<dbReference type="InterPro" id="IPR011051">
    <property type="entry name" value="RmlC_Cupin_sf"/>
</dbReference>
<dbReference type="InterPro" id="IPR014710">
    <property type="entry name" value="RmlC-like_jellyroll"/>
</dbReference>
<accession>A0A9D0ZRK8</accession>
<dbReference type="Pfam" id="PF07883">
    <property type="entry name" value="Cupin_2"/>
    <property type="match status" value="1"/>
</dbReference>
<gene>
    <name evidence="2" type="ORF">IAB27_06375</name>
</gene>
<proteinExistence type="predicted"/>
<reference evidence="2" key="1">
    <citation type="submission" date="2020-10" db="EMBL/GenBank/DDBJ databases">
        <authorList>
            <person name="Gilroy R."/>
        </authorList>
    </citation>
    <scope>NUCLEOTIDE SEQUENCE</scope>
    <source>
        <strain evidence="2">CHK147-3167</strain>
    </source>
</reference>
<protein>
    <submittedName>
        <fullName evidence="2">Cupin domain-containing protein</fullName>
    </submittedName>
</protein>
<sequence length="131" mass="15388">MKVTFDKSHIWGEFHELYVNNEFIARTIRIYEGSASSIHKHSTQEVLLIESGSVIEWLEDDEGKIQKKIFKKGDIVKVPENRWHRLEFHSSEFKNSEEIKFAQVLELMFGDNKGGNYKITRLEEAFGNKKK</sequence>
<evidence type="ECO:0000313" key="3">
    <source>
        <dbReference type="Proteomes" id="UP000886786"/>
    </source>
</evidence>
<organism evidence="2 3">
    <name type="scientific">Candidatus Coprosoma intestinipullorum</name>
    <dbReference type="NCBI Taxonomy" id="2840752"/>
    <lineage>
        <taxon>Bacteria</taxon>
        <taxon>Bacillati</taxon>
        <taxon>Bacillota</taxon>
        <taxon>Bacillota incertae sedis</taxon>
        <taxon>Candidatus Coprosoma</taxon>
    </lineage>
</organism>
<reference evidence="2" key="2">
    <citation type="journal article" date="2021" name="PeerJ">
        <title>Extensive microbial diversity within the chicken gut microbiome revealed by metagenomics and culture.</title>
        <authorList>
            <person name="Gilroy R."/>
            <person name="Ravi A."/>
            <person name="Getino M."/>
            <person name="Pursley I."/>
            <person name="Horton D.L."/>
            <person name="Alikhan N.F."/>
            <person name="Baker D."/>
            <person name="Gharbi K."/>
            <person name="Hall N."/>
            <person name="Watson M."/>
            <person name="Adriaenssens E.M."/>
            <person name="Foster-Nyarko E."/>
            <person name="Jarju S."/>
            <person name="Secka A."/>
            <person name="Antonio M."/>
            <person name="Oren A."/>
            <person name="Chaudhuri R.R."/>
            <person name="La Ragione R."/>
            <person name="Hildebrand F."/>
            <person name="Pallen M.J."/>
        </authorList>
    </citation>
    <scope>NUCLEOTIDE SEQUENCE</scope>
    <source>
        <strain evidence="2">CHK147-3167</strain>
    </source>
</reference>
<dbReference type="InterPro" id="IPR013096">
    <property type="entry name" value="Cupin_2"/>
</dbReference>
<dbReference type="EMBL" id="DVFV01000107">
    <property type="protein sequence ID" value="HIQ91226.1"/>
    <property type="molecule type" value="Genomic_DNA"/>
</dbReference>
<dbReference type="AlphaFoldDB" id="A0A9D0ZRK8"/>
<name>A0A9D0ZRK8_9FIRM</name>
<evidence type="ECO:0000313" key="2">
    <source>
        <dbReference type="EMBL" id="HIQ91226.1"/>
    </source>
</evidence>
<dbReference type="SUPFAM" id="SSF51182">
    <property type="entry name" value="RmlC-like cupins"/>
    <property type="match status" value="1"/>
</dbReference>
<evidence type="ECO:0000259" key="1">
    <source>
        <dbReference type="Pfam" id="PF07883"/>
    </source>
</evidence>
<feature type="domain" description="Cupin type-2" evidence="1">
    <location>
        <begin position="30"/>
        <end position="92"/>
    </location>
</feature>
<dbReference type="Gene3D" id="2.60.120.10">
    <property type="entry name" value="Jelly Rolls"/>
    <property type="match status" value="1"/>
</dbReference>
<comment type="caution">
    <text evidence="2">The sequence shown here is derived from an EMBL/GenBank/DDBJ whole genome shotgun (WGS) entry which is preliminary data.</text>
</comment>
<dbReference type="Proteomes" id="UP000886786">
    <property type="component" value="Unassembled WGS sequence"/>
</dbReference>